<dbReference type="EMBL" id="CAADEZ010000856">
    <property type="protein sequence ID" value="VFJ75641.1"/>
    <property type="molecule type" value="Genomic_DNA"/>
</dbReference>
<keyword evidence="1" id="KW-0812">Transmembrane</keyword>
<keyword evidence="1" id="KW-0472">Membrane</keyword>
<name>A0A450U069_9GAMM</name>
<feature type="transmembrane region" description="Helical" evidence="1">
    <location>
        <begin position="45"/>
        <end position="63"/>
    </location>
</feature>
<evidence type="ECO:0000313" key="2">
    <source>
        <dbReference type="EMBL" id="VFJ75641.1"/>
    </source>
</evidence>
<accession>A0A450U069</accession>
<gene>
    <name evidence="2" type="ORF">BECKFM1743A_GA0114220_108561</name>
</gene>
<proteinExistence type="predicted"/>
<organism evidence="2">
    <name type="scientific">Candidatus Kentrum sp. FM</name>
    <dbReference type="NCBI Taxonomy" id="2126340"/>
    <lineage>
        <taxon>Bacteria</taxon>
        <taxon>Pseudomonadati</taxon>
        <taxon>Pseudomonadota</taxon>
        <taxon>Gammaproteobacteria</taxon>
        <taxon>Candidatus Kentrum</taxon>
    </lineage>
</organism>
<reference evidence="2" key="1">
    <citation type="submission" date="2019-02" db="EMBL/GenBank/DDBJ databases">
        <authorList>
            <person name="Gruber-Vodicka R. H."/>
            <person name="Seah K. B. B."/>
        </authorList>
    </citation>
    <scope>NUCLEOTIDE SEQUENCE</scope>
    <source>
        <strain evidence="2">BECK_BZ163</strain>
    </source>
</reference>
<sequence length="86" mass="10276">MYHDETDITIKGRGIDYLFNWRRRRIRLSINYGENTMISRNRRNFFWVILAWLFSFNLVYADFQASGQALDELLVGVWTNGQLVVI</sequence>
<evidence type="ECO:0000256" key="1">
    <source>
        <dbReference type="SAM" id="Phobius"/>
    </source>
</evidence>
<keyword evidence="1" id="KW-1133">Transmembrane helix</keyword>
<protein>
    <submittedName>
        <fullName evidence="2">Uncharacterized protein</fullName>
    </submittedName>
</protein>
<dbReference type="AlphaFoldDB" id="A0A450U069"/>